<name>A0A4Z1ABM0_9LEPT</name>
<protein>
    <submittedName>
        <fullName evidence="1">Uncharacterized protein</fullName>
    </submittedName>
</protein>
<dbReference type="EMBL" id="RQGP01000027">
    <property type="protein sequence ID" value="TGL87682.1"/>
    <property type="molecule type" value="Genomic_DNA"/>
</dbReference>
<accession>A0A4Z1ABM0</accession>
<dbReference type="RefSeq" id="WP_135586723.1">
    <property type="nucleotide sequence ID" value="NZ_RQGO01000010.1"/>
</dbReference>
<gene>
    <name evidence="1" type="ORF">EHQ69_16385</name>
</gene>
<evidence type="ECO:0000313" key="2">
    <source>
        <dbReference type="Proteomes" id="UP000298263"/>
    </source>
</evidence>
<evidence type="ECO:0000313" key="1">
    <source>
        <dbReference type="EMBL" id="TGL87682.1"/>
    </source>
</evidence>
<dbReference type="Proteomes" id="UP000298263">
    <property type="component" value="Unassembled WGS sequence"/>
</dbReference>
<comment type="caution">
    <text evidence="1">The sequence shown here is derived from an EMBL/GenBank/DDBJ whole genome shotgun (WGS) entry which is preliminary data.</text>
</comment>
<keyword evidence="2" id="KW-1185">Reference proteome</keyword>
<sequence>MIYANTHIELQHIDKILNQIKSLTDKNPKGFIAEINCHSITFWGIITDTYLSEEREGKLAIVKIKSPVKYDTGNGKPSNYLEINILSVKNIRIENDKSIIDLYNKSGLL</sequence>
<proteinExistence type="predicted"/>
<organism evidence="1 2">
    <name type="scientific">Leptospira congkakensis</name>
    <dbReference type="NCBI Taxonomy" id="2484932"/>
    <lineage>
        <taxon>Bacteria</taxon>
        <taxon>Pseudomonadati</taxon>
        <taxon>Spirochaetota</taxon>
        <taxon>Spirochaetia</taxon>
        <taxon>Leptospirales</taxon>
        <taxon>Leptospiraceae</taxon>
        <taxon>Leptospira</taxon>
    </lineage>
</organism>
<reference evidence="1" key="1">
    <citation type="journal article" date="2019" name="PLoS Negl. Trop. Dis.">
        <title>Revisiting the worldwide diversity of Leptospira species in the environment.</title>
        <authorList>
            <person name="Vincent A.T."/>
            <person name="Schiettekatte O."/>
            <person name="Bourhy P."/>
            <person name="Veyrier F.J."/>
            <person name="Picardeau M."/>
        </authorList>
    </citation>
    <scope>NUCLEOTIDE SEQUENCE [LARGE SCALE GENOMIC DNA]</scope>
    <source>
        <strain evidence="1">201702422</strain>
    </source>
</reference>
<dbReference type="AlphaFoldDB" id="A0A4Z1ABM0"/>